<proteinExistence type="predicted"/>
<dbReference type="InterPro" id="IPR045749">
    <property type="entry name" value="DUF6090"/>
</dbReference>
<sequence>MIKFFRHIRQRLLSENKFGKYLKYAIGEIILVVIGIVIALQINNWNEHRKSNTTLKNYYNQILRDLAKDNNRIYSDLYYLESNFALHKEFVENLPTQKSPKAIIMSSEQLKYTTTAYEKFNASTIETLQETGDIKLIPTNIRNKLIALKNDQDILFKASNDRYENFLNEISRATALGYNPDLLQFEGKNKIPEQLYEDLKIEDNYSKIALIVVASYFAKNIGEQDDFRMLKSIQEDANSLFTMINEELGNPYKDIERVWSDFKTFNTLIYKRKSADEIIAIIKEQDRENPDYDISEPYINRLGYYYLNTVKQQEDALKVFKLNIDLYPESWNPYDSYGECLLRMGDKERAIKYYKKSLVLNPENENAIKVLSELTVKN</sequence>
<dbReference type="PROSITE" id="PS50005">
    <property type="entry name" value="TPR"/>
    <property type="match status" value="1"/>
</dbReference>
<dbReference type="SUPFAM" id="SSF48452">
    <property type="entry name" value="TPR-like"/>
    <property type="match status" value="1"/>
</dbReference>
<keyword evidence="2" id="KW-0812">Transmembrane</keyword>
<keyword evidence="4" id="KW-1185">Reference proteome</keyword>
<name>A0ABW5JX73_9FLAO</name>
<evidence type="ECO:0000313" key="4">
    <source>
        <dbReference type="Proteomes" id="UP001597467"/>
    </source>
</evidence>
<evidence type="ECO:0000256" key="1">
    <source>
        <dbReference type="PROSITE-ProRule" id="PRU00339"/>
    </source>
</evidence>
<dbReference type="InterPro" id="IPR019734">
    <property type="entry name" value="TPR_rpt"/>
</dbReference>
<keyword evidence="1" id="KW-0802">TPR repeat</keyword>
<feature type="transmembrane region" description="Helical" evidence="2">
    <location>
        <begin position="21"/>
        <end position="42"/>
    </location>
</feature>
<comment type="caution">
    <text evidence="3">The sequence shown here is derived from an EMBL/GenBank/DDBJ whole genome shotgun (WGS) entry which is preliminary data.</text>
</comment>
<dbReference type="RefSeq" id="WP_379900963.1">
    <property type="nucleotide sequence ID" value="NZ_JBHULM010000007.1"/>
</dbReference>
<dbReference type="EMBL" id="JBHULM010000007">
    <property type="protein sequence ID" value="MFD2541346.1"/>
    <property type="molecule type" value="Genomic_DNA"/>
</dbReference>
<keyword evidence="2" id="KW-1133">Transmembrane helix</keyword>
<feature type="repeat" description="TPR" evidence="1">
    <location>
        <begin position="331"/>
        <end position="364"/>
    </location>
</feature>
<organism evidence="3 4">
    <name type="scientific">Lacinutrix gracilariae</name>
    <dbReference type="NCBI Taxonomy" id="1747198"/>
    <lineage>
        <taxon>Bacteria</taxon>
        <taxon>Pseudomonadati</taxon>
        <taxon>Bacteroidota</taxon>
        <taxon>Flavobacteriia</taxon>
        <taxon>Flavobacteriales</taxon>
        <taxon>Flavobacteriaceae</taxon>
        <taxon>Lacinutrix</taxon>
    </lineage>
</organism>
<keyword evidence="2" id="KW-0472">Membrane</keyword>
<dbReference type="Pfam" id="PF19578">
    <property type="entry name" value="DUF6090"/>
    <property type="match status" value="1"/>
</dbReference>
<dbReference type="Gene3D" id="1.25.40.10">
    <property type="entry name" value="Tetratricopeptide repeat domain"/>
    <property type="match status" value="1"/>
</dbReference>
<gene>
    <name evidence="3" type="ORF">ACFSSB_03380</name>
</gene>
<dbReference type="SMART" id="SM00028">
    <property type="entry name" value="TPR"/>
    <property type="match status" value="1"/>
</dbReference>
<dbReference type="InterPro" id="IPR011990">
    <property type="entry name" value="TPR-like_helical_dom_sf"/>
</dbReference>
<reference evidence="4" key="1">
    <citation type="journal article" date="2019" name="Int. J. Syst. Evol. Microbiol.">
        <title>The Global Catalogue of Microorganisms (GCM) 10K type strain sequencing project: providing services to taxonomists for standard genome sequencing and annotation.</title>
        <authorList>
            <consortium name="The Broad Institute Genomics Platform"/>
            <consortium name="The Broad Institute Genome Sequencing Center for Infectious Disease"/>
            <person name="Wu L."/>
            <person name="Ma J."/>
        </authorList>
    </citation>
    <scope>NUCLEOTIDE SEQUENCE [LARGE SCALE GENOMIC DNA]</scope>
    <source>
        <strain evidence="4">KCTC 42808</strain>
    </source>
</reference>
<evidence type="ECO:0000256" key="2">
    <source>
        <dbReference type="SAM" id="Phobius"/>
    </source>
</evidence>
<protein>
    <submittedName>
        <fullName evidence="3">Tetratricopeptide repeat protein</fullName>
    </submittedName>
</protein>
<dbReference type="Proteomes" id="UP001597467">
    <property type="component" value="Unassembled WGS sequence"/>
</dbReference>
<evidence type="ECO:0000313" key="3">
    <source>
        <dbReference type="EMBL" id="MFD2541346.1"/>
    </source>
</evidence>
<accession>A0ABW5JX73</accession>